<dbReference type="GO" id="GO:0005975">
    <property type="term" value="P:carbohydrate metabolic process"/>
    <property type="evidence" value="ECO:0007669"/>
    <property type="project" value="InterPro"/>
</dbReference>
<dbReference type="Gene3D" id="2.60.40.10">
    <property type="entry name" value="Immunoglobulins"/>
    <property type="match status" value="1"/>
</dbReference>
<dbReference type="Pfam" id="PF08531">
    <property type="entry name" value="Bac_rhamnosid_N"/>
    <property type="match status" value="1"/>
</dbReference>
<dbReference type="EMBL" id="FUZZ01000002">
    <property type="protein sequence ID" value="SKD04655.1"/>
    <property type="molecule type" value="Genomic_DNA"/>
</dbReference>
<dbReference type="Pfam" id="PF25788">
    <property type="entry name" value="Ig_Rha78A_N"/>
    <property type="match status" value="1"/>
</dbReference>
<dbReference type="InterPro" id="IPR012341">
    <property type="entry name" value="6hp_glycosidase-like_sf"/>
</dbReference>
<dbReference type="AlphaFoldDB" id="A0A1T5NW18"/>
<dbReference type="RefSeq" id="WP_079470211.1">
    <property type="nucleotide sequence ID" value="NZ_FUZZ01000002.1"/>
</dbReference>
<dbReference type="InterPro" id="IPR008902">
    <property type="entry name" value="Rhamnosid_concanavalin"/>
</dbReference>
<dbReference type="PIRSF" id="PIRSF010631">
    <property type="entry name" value="A-rhamnsds"/>
    <property type="match status" value="1"/>
</dbReference>
<dbReference type="InterPro" id="IPR035396">
    <property type="entry name" value="Bac_rhamnosid6H"/>
</dbReference>
<dbReference type="InterPro" id="IPR035398">
    <property type="entry name" value="Bac_rhamnosid_C"/>
</dbReference>
<evidence type="ECO:0000256" key="4">
    <source>
        <dbReference type="SAM" id="SignalP"/>
    </source>
</evidence>
<keyword evidence="10" id="KW-1185">Reference proteome</keyword>
<dbReference type="Gene3D" id="2.60.420.10">
    <property type="entry name" value="Maltose phosphorylase, domain 3"/>
    <property type="match status" value="1"/>
</dbReference>
<dbReference type="InterPro" id="IPR008928">
    <property type="entry name" value="6-hairpin_glycosidase_sf"/>
</dbReference>
<dbReference type="Pfam" id="PF17390">
    <property type="entry name" value="Bac_rhamnosid_C"/>
    <property type="match status" value="1"/>
</dbReference>
<protein>
    <recommendedName>
        <fullName evidence="2">alpha-L-rhamnosidase</fullName>
        <ecNumber evidence="2">3.2.1.40</ecNumber>
    </recommendedName>
</protein>
<dbReference type="Pfam" id="PF17389">
    <property type="entry name" value="Bac_rhamnosid6H"/>
    <property type="match status" value="1"/>
</dbReference>
<feature type="chain" id="PRO_5012120490" description="alpha-L-rhamnosidase" evidence="4">
    <location>
        <begin position="24"/>
        <end position="921"/>
    </location>
</feature>
<keyword evidence="4" id="KW-0732">Signal</keyword>
<evidence type="ECO:0000256" key="3">
    <source>
        <dbReference type="ARBA" id="ARBA00022801"/>
    </source>
</evidence>
<gene>
    <name evidence="9" type="ORF">SAMN05660461_2904</name>
</gene>
<keyword evidence="3" id="KW-0378">Hydrolase</keyword>
<dbReference type="SUPFAM" id="SSF48208">
    <property type="entry name" value="Six-hairpin glycosidases"/>
    <property type="match status" value="1"/>
</dbReference>
<dbReference type="Gene3D" id="2.60.120.260">
    <property type="entry name" value="Galactose-binding domain-like"/>
    <property type="match status" value="2"/>
</dbReference>
<dbReference type="InterPro" id="IPR008979">
    <property type="entry name" value="Galactose-bd-like_sf"/>
</dbReference>
<proteinExistence type="predicted"/>
<dbReference type="SUPFAM" id="SSF49785">
    <property type="entry name" value="Galactose-binding domain-like"/>
    <property type="match status" value="1"/>
</dbReference>
<reference evidence="9 10" key="1">
    <citation type="submission" date="2017-02" db="EMBL/GenBank/DDBJ databases">
        <authorList>
            <person name="Peterson S.W."/>
        </authorList>
    </citation>
    <scope>NUCLEOTIDE SEQUENCE [LARGE SCALE GENOMIC DNA]</scope>
    <source>
        <strain evidence="9 10">DSM 18108</strain>
    </source>
</reference>
<dbReference type="PANTHER" id="PTHR33307">
    <property type="entry name" value="ALPHA-RHAMNOSIDASE (EUROFUNG)"/>
    <property type="match status" value="1"/>
</dbReference>
<evidence type="ECO:0000259" key="6">
    <source>
        <dbReference type="Pfam" id="PF08531"/>
    </source>
</evidence>
<evidence type="ECO:0000259" key="7">
    <source>
        <dbReference type="Pfam" id="PF17389"/>
    </source>
</evidence>
<sequence>MHSIFRKLFLYLLFFVVSASAKADSLTAFTKANSRYKTAQPATASKAATGVTPCVATGLKCEHLVTPLGVDAAHPRLSWQLEDTRPGARQTAYQIRVSDDSLTLNTHPLWTSGKINRADILTTYSGKALDPFTRYYWSVEVWDKDGVKSIARRSWFETGMRQQNNWKGAWISDNDDVRLKPAANFRKVFTADNTIKSARAYIAVAGLYELYINGKKAGNHRLDPMYTRFDRRTLYVTYDVTSLMQSGKNAIGVMLGNGWYNHQSTAVWNFHEAPWRGRPAFCLDLRVTYTDGTVETISSGKDWKTALGPIVFNSIYTAEHYDARKEQPGWNTVNFDDSKWKDVIYRAAPSQNIVSQQLYPIENVEEIPAAGVTHPNDSTWIYDLGRNIAGVSKIRVSGAAGTVIKLKHGEQLDKKGFVDLSNIVVHYRPTDDTDPFQTDIFTLSGKGEETFMPHFNYKGFQYVEVTSSKPVQLNKESLTGYFMHSNVPPAGHVHGSDTMINKLFAATNNAYLSNLFGYPTDCPQREKNGWTGDAQIAIETGLYSYDGITIYEKWLADHRDEQQPNGVLPSIIPTGGWGYEWGNGPDWTSTIAIIPWNIYLFYGDATLLSASYDNMRRYVNRITEISPYGLTTWGLGDWVPVKSKSPVEFTSTAYYYADALILAKAAKLFGKTDDYTYYSALAEKIKTAFNAKYLNKETGIYGEGVQTEQSVALYWGLVPDSMKSKVAANLANRVAADNFHLDVGLLGTKSILNALSENGYADVAWKLAAQRTFPSWGWWIMNGATTLFENWDINASSDLSRNHIMFGEIGAWMYKGLAGIKPDENAPGFKNILLSPNFVEGLDHFEGSHDSPYGTVVSSWKRNGTAITYRVTVPANAGADIFFHISPTQKIYENDKPVTTQNTGKGLRYHVTAGTKEFQIR</sequence>
<feature type="domain" description="Alpha-L-rhamnosidase six-hairpin glycosidase" evidence="7">
    <location>
        <begin position="490"/>
        <end position="815"/>
    </location>
</feature>
<comment type="catalytic activity">
    <reaction evidence="1">
        <text>Hydrolysis of terminal non-reducing alpha-L-rhamnose residues in alpha-L-rhamnosides.</text>
        <dbReference type="EC" id="3.2.1.40"/>
    </reaction>
</comment>
<dbReference type="GO" id="GO:0030596">
    <property type="term" value="F:alpha-L-rhamnosidase activity"/>
    <property type="evidence" value="ECO:0007669"/>
    <property type="project" value="UniProtKB-EC"/>
</dbReference>
<name>A0A1T5NW18_9BACT</name>
<feature type="signal peptide" evidence="4">
    <location>
        <begin position="1"/>
        <end position="23"/>
    </location>
</feature>
<dbReference type="Pfam" id="PF05592">
    <property type="entry name" value="Bac_rhamnosid"/>
    <property type="match status" value="1"/>
</dbReference>
<dbReference type="PANTHER" id="PTHR33307:SF6">
    <property type="entry name" value="ALPHA-RHAMNOSIDASE (EUROFUNG)-RELATED"/>
    <property type="match status" value="1"/>
</dbReference>
<accession>A0A1T5NW18</accession>
<feature type="domain" description="Alpha-L-rhamnosidase C-terminal" evidence="8">
    <location>
        <begin position="819"/>
        <end position="882"/>
    </location>
</feature>
<dbReference type="InterPro" id="IPR013783">
    <property type="entry name" value="Ig-like_fold"/>
</dbReference>
<dbReference type="Gene3D" id="1.50.10.10">
    <property type="match status" value="1"/>
</dbReference>
<evidence type="ECO:0000313" key="10">
    <source>
        <dbReference type="Proteomes" id="UP000190166"/>
    </source>
</evidence>
<evidence type="ECO:0000259" key="5">
    <source>
        <dbReference type="Pfam" id="PF05592"/>
    </source>
</evidence>
<feature type="domain" description="Alpha-L-rhamnosidase concanavalin-like" evidence="5">
    <location>
        <begin position="375"/>
        <end position="484"/>
    </location>
</feature>
<dbReference type="InterPro" id="IPR016007">
    <property type="entry name" value="Alpha_rhamnosid"/>
</dbReference>
<evidence type="ECO:0000256" key="2">
    <source>
        <dbReference type="ARBA" id="ARBA00012652"/>
    </source>
</evidence>
<dbReference type="STRING" id="393003.SAMN05660461_2904"/>
<dbReference type="Proteomes" id="UP000190166">
    <property type="component" value="Unassembled WGS sequence"/>
</dbReference>
<evidence type="ECO:0000259" key="8">
    <source>
        <dbReference type="Pfam" id="PF17390"/>
    </source>
</evidence>
<dbReference type="EC" id="3.2.1.40" evidence="2"/>
<feature type="domain" description="Bacterial alpha-L-rhamnosidase N-terminal" evidence="6">
    <location>
        <begin position="194"/>
        <end position="364"/>
    </location>
</feature>
<organism evidence="9 10">
    <name type="scientific">Chitinophaga ginsengisegetis</name>
    <dbReference type="NCBI Taxonomy" id="393003"/>
    <lineage>
        <taxon>Bacteria</taxon>
        <taxon>Pseudomonadati</taxon>
        <taxon>Bacteroidota</taxon>
        <taxon>Chitinophagia</taxon>
        <taxon>Chitinophagales</taxon>
        <taxon>Chitinophagaceae</taxon>
        <taxon>Chitinophaga</taxon>
    </lineage>
</organism>
<evidence type="ECO:0000256" key="1">
    <source>
        <dbReference type="ARBA" id="ARBA00001445"/>
    </source>
</evidence>
<dbReference type="InterPro" id="IPR013737">
    <property type="entry name" value="Bac_rhamnosid_N"/>
</dbReference>
<evidence type="ECO:0000313" key="9">
    <source>
        <dbReference type="EMBL" id="SKD04655.1"/>
    </source>
</evidence>